<dbReference type="AlphaFoldDB" id="A0A0S4IXB0"/>
<evidence type="ECO:0000313" key="2">
    <source>
        <dbReference type="EMBL" id="CUG07446.1"/>
    </source>
</evidence>
<dbReference type="EMBL" id="CYKH01000631">
    <property type="protein sequence ID" value="CUG07446.1"/>
    <property type="molecule type" value="Genomic_DNA"/>
</dbReference>
<reference evidence="3" key="1">
    <citation type="submission" date="2015-09" db="EMBL/GenBank/DDBJ databases">
        <authorList>
            <consortium name="Pathogen Informatics"/>
        </authorList>
    </citation>
    <scope>NUCLEOTIDE SEQUENCE [LARGE SCALE GENOMIC DNA]</scope>
    <source>
        <strain evidence="3">Lake Konstanz</strain>
    </source>
</reference>
<name>A0A0S4IXB0_BODSA</name>
<feature type="compositionally biased region" description="Polar residues" evidence="1">
    <location>
        <begin position="80"/>
        <end position="91"/>
    </location>
</feature>
<evidence type="ECO:0000313" key="3">
    <source>
        <dbReference type="Proteomes" id="UP000051952"/>
    </source>
</evidence>
<feature type="compositionally biased region" description="Low complexity" evidence="1">
    <location>
        <begin position="92"/>
        <end position="104"/>
    </location>
</feature>
<dbReference type="OrthoDB" id="265876at2759"/>
<dbReference type="Proteomes" id="UP000051952">
    <property type="component" value="Unassembled WGS sequence"/>
</dbReference>
<protein>
    <submittedName>
        <fullName evidence="2">GPI-anchored surface protein, putative</fullName>
    </submittedName>
</protein>
<accession>A0A0S4IXB0</accession>
<feature type="compositionally biased region" description="Low complexity" evidence="1">
    <location>
        <begin position="1"/>
        <end position="10"/>
    </location>
</feature>
<dbReference type="VEuPathDB" id="TriTrypDB:BSAL_73745"/>
<evidence type="ECO:0000256" key="1">
    <source>
        <dbReference type="SAM" id="MobiDB-lite"/>
    </source>
</evidence>
<feature type="region of interest" description="Disordered" evidence="1">
    <location>
        <begin position="1"/>
        <end position="47"/>
    </location>
</feature>
<proteinExistence type="predicted"/>
<feature type="region of interest" description="Disordered" evidence="1">
    <location>
        <begin position="61"/>
        <end position="112"/>
    </location>
</feature>
<organism evidence="2 3">
    <name type="scientific">Bodo saltans</name>
    <name type="common">Flagellated protozoan</name>
    <dbReference type="NCBI Taxonomy" id="75058"/>
    <lineage>
        <taxon>Eukaryota</taxon>
        <taxon>Discoba</taxon>
        <taxon>Euglenozoa</taxon>
        <taxon>Kinetoplastea</taxon>
        <taxon>Metakinetoplastina</taxon>
        <taxon>Eubodonida</taxon>
        <taxon>Bodonidae</taxon>
        <taxon>Bodo</taxon>
    </lineage>
</organism>
<sequence length="573" mass="62677">MRRSAHSSISSRDDSSDDWRLNSSLSSSLSSSASSSDDSDDDSASDLSSHICATLAPVIGRTDVTSSPNKSRAARYVDPQDTSTPFSNLWRTPTSSSPGASTSPPTSPVEQIHSHRASIEAGFMDTHTVAATAAAAVQHRPKASTQTSHLLLRLTPEVVRLVCSYLPTVTILQHVVPICKSIYAALGGGARSNPQIAKHFWEQRWSASYVNVLPPRIYSLNRLVARDPSGSPVIAHLQRFVVNGSSTSFPSENVAIDQHQRVQHYLDVRGGSLVMSSEPSRLKVIRITDSEPHPPDTESLAMLADQVASALQWCYLNGYATPQQKVLEESLNFRTSVGMGTATPERPGFGVILPMYHHVVVRGHGDSALKLEEDCRQMGYSSPPTVADQSDSSITRPVRPYYRLQDLQMYWWMLERTLLSDVKHYAWFEETKLAACATILSPIGGHAAEVRFYAGSLQGSIPRFYVKCVMAPATSLPSEDIVDNFQDAAELFCGGFGRVEVDVAPRVRRAHFEELRDALGLHPTFPLTLLWNVVCGATGCVATIAKQNNSFLMSFERQTFADVAAAVLKDETT</sequence>
<keyword evidence="3" id="KW-1185">Reference proteome</keyword>
<feature type="compositionally biased region" description="Low complexity" evidence="1">
    <location>
        <begin position="21"/>
        <end position="36"/>
    </location>
</feature>
<feature type="compositionally biased region" description="Basic and acidic residues" evidence="1">
    <location>
        <begin position="11"/>
        <end position="20"/>
    </location>
</feature>
<gene>
    <name evidence="2" type="ORF">BSAL_73745</name>
</gene>